<evidence type="ECO:0000313" key="2">
    <source>
        <dbReference type="EMBL" id="EAQ90973.1"/>
    </source>
</evidence>
<keyword evidence="3" id="KW-1185">Reference proteome</keyword>
<accession>Q2HA46</accession>
<dbReference type="VEuPathDB" id="FungiDB:CHGG_02908"/>
<dbReference type="eggNOG" id="ENOG502RIYF">
    <property type="taxonomic scope" value="Eukaryota"/>
</dbReference>
<dbReference type="RefSeq" id="XP_001229424.1">
    <property type="nucleotide sequence ID" value="XM_001229423.1"/>
</dbReference>
<feature type="region of interest" description="Disordered" evidence="1">
    <location>
        <begin position="336"/>
        <end position="364"/>
    </location>
</feature>
<protein>
    <submittedName>
        <fullName evidence="2">Uncharacterized protein</fullName>
    </submittedName>
</protein>
<evidence type="ECO:0000256" key="1">
    <source>
        <dbReference type="SAM" id="MobiDB-lite"/>
    </source>
</evidence>
<dbReference type="EMBL" id="CH408030">
    <property type="protein sequence ID" value="EAQ90973.1"/>
    <property type="molecule type" value="Genomic_DNA"/>
</dbReference>
<dbReference type="OMA" id="WENAVLI"/>
<feature type="region of interest" description="Disordered" evidence="1">
    <location>
        <begin position="18"/>
        <end position="89"/>
    </location>
</feature>
<gene>
    <name evidence="2" type="ORF">CHGG_02908</name>
</gene>
<dbReference type="HOGENOM" id="CLU_553413_0_0_1"/>
<evidence type="ECO:0000313" key="3">
    <source>
        <dbReference type="Proteomes" id="UP000001056"/>
    </source>
</evidence>
<name>Q2HA46_CHAGB</name>
<dbReference type="OrthoDB" id="4581875at2759"/>
<feature type="compositionally biased region" description="Pro residues" evidence="1">
    <location>
        <begin position="341"/>
        <end position="352"/>
    </location>
</feature>
<dbReference type="AlphaFoldDB" id="Q2HA46"/>
<dbReference type="Proteomes" id="UP000001056">
    <property type="component" value="Unassembled WGS sequence"/>
</dbReference>
<organism evidence="2 3">
    <name type="scientific">Chaetomium globosum (strain ATCC 6205 / CBS 148.51 / DSM 1962 / NBRC 6347 / NRRL 1970)</name>
    <name type="common">Soil fungus</name>
    <dbReference type="NCBI Taxonomy" id="306901"/>
    <lineage>
        <taxon>Eukaryota</taxon>
        <taxon>Fungi</taxon>
        <taxon>Dikarya</taxon>
        <taxon>Ascomycota</taxon>
        <taxon>Pezizomycotina</taxon>
        <taxon>Sordariomycetes</taxon>
        <taxon>Sordariomycetidae</taxon>
        <taxon>Sordariales</taxon>
        <taxon>Chaetomiaceae</taxon>
        <taxon>Chaetomium</taxon>
    </lineage>
</organism>
<dbReference type="InParanoid" id="Q2HA46"/>
<proteinExistence type="predicted"/>
<dbReference type="GeneID" id="4389036"/>
<feature type="compositionally biased region" description="Low complexity" evidence="1">
    <location>
        <begin position="353"/>
        <end position="364"/>
    </location>
</feature>
<reference evidence="3" key="1">
    <citation type="journal article" date="2015" name="Genome Announc.">
        <title>Draft genome sequence of the cellulolytic fungus Chaetomium globosum.</title>
        <authorList>
            <person name="Cuomo C.A."/>
            <person name="Untereiner W.A."/>
            <person name="Ma L.-J."/>
            <person name="Grabherr M."/>
            <person name="Birren B.W."/>
        </authorList>
    </citation>
    <scope>NUCLEOTIDE SEQUENCE [LARGE SCALE GENOMIC DNA]</scope>
    <source>
        <strain evidence="3">ATCC 6205 / CBS 148.51 / DSM 1962 / NBRC 6347 / NRRL 1970</strain>
    </source>
</reference>
<sequence>MEESAGLELFAQYLQGDDDVDSLFGGGDQDGELGSLFTEPAAEVEPSTPGPDCEPELPSSQQRPHEAANPPAQLDSAADQPPTRSAQRPALSLPQLSLPAVPDPLAASLLHQHGHTSGDLVVSTQVSASASGSGPAAPSLEELDDAALEAELSGLWEADASGEQPVNAQTEDQESDPIQEEFQILTTQIPGFRYANSNTNAFIRLPRRIDLNLKHAEELVEVLYGYLELNAAEGKRLMADMKKLLKEPPLSALVAQPASRSTETKRILVRMAFYMLISQEWGRTWFGEDHETAASRKYLWPRDSSILLAGFVTILYRVYTNRKQVYQGIMRAQSRLREANPSPPPSPAPSAPPADFSQSPSPVPASQSFFEVIAKDASAGKKRKHSEAVLGINQVHYDVEVPANARLKYHIYVKDKNDGADLAPTSTYRHTDYMISRGAFSSLKAAFEATGQDPVYIIHTPFGRRAVTSEEEWENAVLIIYNARRSGGVVEVDILI</sequence>